<dbReference type="PANTHER" id="PTHR40980">
    <property type="entry name" value="PLUG DOMAIN-CONTAINING PROTEIN"/>
    <property type="match status" value="1"/>
</dbReference>
<dbReference type="EMBL" id="CP052766">
    <property type="protein sequence ID" value="QJR81277.1"/>
    <property type="molecule type" value="Genomic_DNA"/>
</dbReference>
<gene>
    <name evidence="14" type="ORF">CA267_011030</name>
</gene>
<dbReference type="OrthoDB" id="8727862at2"/>
<dbReference type="InterPro" id="IPR000531">
    <property type="entry name" value="Beta-barrel_TonB"/>
</dbReference>
<evidence type="ECO:0000256" key="8">
    <source>
        <dbReference type="PROSITE-ProRule" id="PRU01360"/>
    </source>
</evidence>
<dbReference type="InterPro" id="IPR036942">
    <property type="entry name" value="Beta-barrel_TonB_sf"/>
</dbReference>
<evidence type="ECO:0000313" key="14">
    <source>
        <dbReference type="EMBL" id="QJR81277.1"/>
    </source>
</evidence>
<evidence type="ECO:0000313" key="15">
    <source>
        <dbReference type="Proteomes" id="UP000219285"/>
    </source>
</evidence>
<keyword evidence="3 8" id="KW-1134">Transmembrane beta strand</keyword>
<evidence type="ECO:0000259" key="12">
    <source>
        <dbReference type="Pfam" id="PF00593"/>
    </source>
</evidence>
<protein>
    <submittedName>
        <fullName evidence="14">TonB-dependent receptor</fullName>
    </submittedName>
</protein>
<evidence type="ECO:0000256" key="9">
    <source>
        <dbReference type="RuleBase" id="RU003357"/>
    </source>
</evidence>
<dbReference type="SUPFAM" id="SSF56935">
    <property type="entry name" value="Porins"/>
    <property type="match status" value="1"/>
</dbReference>
<dbReference type="Gene3D" id="2.170.130.10">
    <property type="entry name" value="TonB-dependent receptor, plug domain"/>
    <property type="match status" value="1"/>
</dbReference>
<evidence type="ECO:0000259" key="13">
    <source>
        <dbReference type="Pfam" id="PF07715"/>
    </source>
</evidence>
<keyword evidence="11" id="KW-0732">Signal</keyword>
<dbReference type="Proteomes" id="UP000219285">
    <property type="component" value="Chromosome"/>
</dbReference>
<evidence type="ECO:0000256" key="2">
    <source>
        <dbReference type="ARBA" id="ARBA00022448"/>
    </source>
</evidence>
<keyword evidence="14" id="KW-0675">Receptor</keyword>
<dbReference type="InterPro" id="IPR037066">
    <property type="entry name" value="Plug_dom_sf"/>
</dbReference>
<keyword evidence="6 8" id="KW-0472">Membrane</keyword>
<dbReference type="InterPro" id="IPR010104">
    <property type="entry name" value="TonB_rcpt_bac"/>
</dbReference>
<feature type="domain" description="TonB-dependent receptor-like beta-barrel" evidence="12">
    <location>
        <begin position="397"/>
        <end position="848"/>
    </location>
</feature>
<dbReference type="RefSeq" id="WP_139316205.1">
    <property type="nucleotide sequence ID" value="NZ_CP052766.1"/>
</dbReference>
<dbReference type="Pfam" id="PF07715">
    <property type="entry name" value="Plug"/>
    <property type="match status" value="1"/>
</dbReference>
<feature type="domain" description="TonB-dependent receptor plug" evidence="13">
    <location>
        <begin position="64"/>
        <end position="159"/>
    </location>
</feature>
<evidence type="ECO:0000256" key="4">
    <source>
        <dbReference type="ARBA" id="ARBA00022692"/>
    </source>
</evidence>
<keyword evidence="5 9" id="KW-0798">TonB box</keyword>
<dbReference type="InterPro" id="IPR012910">
    <property type="entry name" value="Plug_dom"/>
</dbReference>
<dbReference type="NCBIfam" id="TIGR01782">
    <property type="entry name" value="TonB-Xanth-Caul"/>
    <property type="match status" value="1"/>
</dbReference>
<evidence type="ECO:0000256" key="1">
    <source>
        <dbReference type="ARBA" id="ARBA00004571"/>
    </source>
</evidence>
<proteinExistence type="inferred from homology"/>
<comment type="similarity">
    <text evidence="8 9">Belongs to the TonB-dependent receptor family.</text>
</comment>
<reference evidence="14 15" key="2">
    <citation type="submission" date="2020-04" db="EMBL/GenBank/DDBJ databases">
        <title>Complete genome sequence of Alteromonas pelagimontana 5.12T.</title>
        <authorList>
            <person name="Sinha R.K."/>
            <person name="Krishnan K.P."/>
            <person name="Kurian J.P."/>
        </authorList>
    </citation>
    <scope>NUCLEOTIDE SEQUENCE [LARGE SCALE GENOMIC DNA]</scope>
    <source>
        <strain evidence="14 15">5.12</strain>
    </source>
</reference>
<reference evidence="15" key="1">
    <citation type="submission" date="2014-12" db="EMBL/GenBank/DDBJ databases">
        <title>Complete genome sequence of a multi-drug resistant Klebsiella pneumoniae.</title>
        <authorList>
            <person name="Hua X."/>
            <person name="Chen Q."/>
            <person name="Li X."/>
            <person name="Feng Y."/>
            <person name="Ruan Z."/>
            <person name="Yu Y."/>
        </authorList>
    </citation>
    <scope>NUCLEOTIDE SEQUENCE [LARGE SCALE GENOMIC DNA]</scope>
    <source>
        <strain evidence="15">5.12</strain>
    </source>
</reference>
<sequence>MKTPLKILSKSVMAALLTTTPLLAMAQESTEQEPAKDDIEVIAVKGTFSSNLIKALDEKRFNENVVDVVLAEDIGKFPDLTTSDALQRIPGVQVARGAGETNGVVIRGLPNVTTTIEGRSIFSTTSRGFAFQDLPAEALAGVEVYKSRSAEQVAGGIAGLVNIKLRNPFDFEGFKGAVSGRITDDQYAEDKDKVVSGLLSDRWKVNGQEFGALVNVSYMEDNFQQTNSFTAETLATDNTPTGETIGVPLSVGLTSDKGQRERMQANVALQWRPNDTTEVYLDSLYAGLDHQQHTIFGIGFVNGNQITDYTFAPNNDLCTDIGAADPVCYTASGVANNSQFLAGTHAITSDVDISQTALGVKWDNQQNLKIKSELVYTDTQRDFENFIQDWHFYGVDVAYQTNDDRHSNFEIVGGGTQDPANFVSGGLFQPWDSTTGEETAFTIDAEYELEAGIITKITGGIRYATHDADQIATDSVTNDGPGPNNPAEAFGPDYLTPVDMGGATYLNLPGFVAADYEYMLDHKPEIRDVYGLSTERPAMDPTRSFYAKEDITAGYVQASYDTEVAGYRVDGRVGVRVSQVDRDMRSYGTVDGVVTEYNEGASKTDVLPNANANIHFTDDVVLRAAVSKTVSRPAFGDLNPNLSYTPPAPGTPVGYGGGGNPDLDPIESTSYDLSLEYYPEDGGIVSGAIFYRDISGYISTLSTEEIIDGQTYYISRPYSSGEGYLQGVELSYTKFFKELPAPFDGLGVQLNYTYIDGETTVPDGAGGEFKSDLSQVSKNNGNAVLIYESGDLFARVAYNYRGEYIETFSAAGIQEPGTSVVRATGRVDASIGYNVTEDLTITLDGTNLNNEKFYNYWGMSDRSRDRRDPGRTVSVGVSYQF</sequence>
<feature type="chain" id="PRO_5026731845" evidence="11">
    <location>
        <begin position="27"/>
        <end position="881"/>
    </location>
</feature>
<dbReference type="AlphaFoldDB" id="A0A6M4ME41"/>
<keyword evidence="7 8" id="KW-0998">Cell outer membrane</keyword>
<dbReference type="InterPro" id="IPR039426">
    <property type="entry name" value="TonB-dep_rcpt-like"/>
</dbReference>
<comment type="subcellular location">
    <subcellularLocation>
        <location evidence="1 8">Cell outer membrane</location>
        <topology evidence="1 8">Multi-pass membrane protein</topology>
    </subcellularLocation>
</comment>
<keyword evidence="2 8" id="KW-0813">Transport</keyword>
<evidence type="ECO:0000256" key="7">
    <source>
        <dbReference type="ARBA" id="ARBA00023237"/>
    </source>
</evidence>
<feature type="signal peptide" evidence="11">
    <location>
        <begin position="1"/>
        <end position="26"/>
    </location>
</feature>
<evidence type="ECO:0000256" key="11">
    <source>
        <dbReference type="SAM" id="SignalP"/>
    </source>
</evidence>
<evidence type="ECO:0000256" key="3">
    <source>
        <dbReference type="ARBA" id="ARBA00022452"/>
    </source>
</evidence>
<evidence type="ECO:0000256" key="10">
    <source>
        <dbReference type="SAM" id="MobiDB-lite"/>
    </source>
</evidence>
<accession>A0A6M4ME41</accession>
<evidence type="ECO:0000256" key="5">
    <source>
        <dbReference type="ARBA" id="ARBA00023077"/>
    </source>
</evidence>
<dbReference type="Gene3D" id="2.40.170.20">
    <property type="entry name" value="TonB-dependent receptor, beta-barrel domain"/>
    <property type="match status" value="1"/>
</dbReference>
<dbReference type="PROSITE" id="PS52016">
    <property type="entry name" value="TONB_DEPENDENT_REC_3"/>
    <property type="match status" value="1"/>
</dbReference>
<evidence type="ECO:0000256" key="6">
    <source>
        <dbReference type="ARBA" id="ARBA00023136"/>
    </source>
</evidence>
<dbReference type="CDD" id="cd01347">
    <property type="entry name" value="ligand_gated_channel"/>
    <property type="match status" value="1"/>
</dbReference>
<dbReference type="PANTHER" id="PTHR40980:SF3">
    <property type="entry name" value="TONB-DEPENDENT RECEPTOR-LIKE BETA-BARREL DOMAIN-CONTAINING PROTEIN"/>
    <property type="match status" value="1"/>
</dbReference>
<keyword evidence="4 8" id="KW-0812">Transmembrane</keyword>
<dbReference type="Pfam" id="PF00593">
    <property type="entry name" value="TonB_dep_Rec_b-barrel"/>
    <property type="match status" value="1"/>
</dbReference>
<dbReference type="GO" id="GO:0009279">
    <property type="term" value="C:cell outer membrane"/>
    <property type="evidence" value="ECO:0007669"/>
    <property type="project" value="UniProtKB-SubCell"/>
</dbReference>
<name>A0A6M4ME41_9ALTE</name>
<keyword evidence="15" id="KW-1185">Reference proteome</keyword>
<dbReference type="KEGG" id="apel:CA267_011030"/>
<organism evidence="14 15">
    <name type="scientific">Alteromonas pelagimontana</name>
    <dbReference type="NCBI Taxonomy" id="1858656"/>
    <lineage>
        <taxon>Bacteria</taxon>
        <taxon>Pseudomonadati</taxon>
        <taxon>Pseudomonadota</taxon>
        <taxon>Gammaproteobacteria</taxon>
        <taxon>Alteromonadales</taxon>
        <taxon>Alteromonadaceae</taxon>
        <taxon>Alteromonas/Salinimonas group</taxon>
        <taxon>Alteromonas</taxon>
    </lineage>
</organism>
<feature type="region of interest" description="Disordered" evidence="10">
    <location>
        <begin position="641"/>
        <end position="666"/>
    </location>
</feature>